<sequence>MSKGTSTQVVATVQSALFGDSQGQHFNDIETVVGIPSSVTLDVDHPVKSITFLYGGVLDGIKLEYNKSKGGSTEKAHGTSASKGNGLTEVKVDIERNFRF</sequence>
<reference evidence="1 2" key="1">
    <citation type="submission" date="2019-01" db="EMBL/GenBank/DDBJ databases">
        <title>Draft genome sequence of Psathyrella aberdarensis IHI B618.</title>
        <authorList>
            <person name="Buettner E."/>
            <person name="Kellner H."/>
        </authorList>
    </citation>
    <scope>NUCLEOTIDE SEQUENCE [LARGE SCALE GENOMIC DNA]</scope>
    <source>
        <strain evidence="1 2">IHI B618</strain>
    </source>
</reference>
<dbReference type="Gene3D" id="2.100.10.30">
    <property type="entry name" value="Jacalin-like lectin domain"/>
    <property type="match status" value="1"/>
</dbReference>
<dbReference type="SUPFAM" id="SSF51101">
    <property type="entry name" value="Mannose-binding lectins"/>
    <property type="match status" value="1"/>
</dbReference>
<dbReference type="AlphaFoldDB" id="A0A4Q2D7K8"/>
<dbReference type="Proteomes" id="UP000290288">
    <property type="component" value="Unassembled WGS sequence"/>
</dbReference>
<name>A0A4Q2D7K8_9AGAR</name>
<evidence type="ECO:0000313" key="2">
    <source>
        <dbReference type="Proteomes" id="UP000290288"/>
    </source>
</evidence>
<dbReference type="OrthoDB" id="2943769at2759"/>
<accession>A0A4Q2D7K8</accession>
<evidence type="ECO:0000313" key="1">
    <source>
        <dbReference type="EMBL" id="RXW15500.1"/>
    </source>
</evidence>
<organism evidence="1 2">
    <name type="scientific">Candolleomyces aberdarensis</name>
    <dbReference type="NCBI Taxonomy" id="2316362"/>
    <lineage>
        <taxon>Eukaryota</taxon>
        <taxon>Fungi</taxon>
        <taxon>Dikarya</taxon>
        <taxon>Basidiomycota</taxon>
        <taxon>Agaricomycotina</taxon>
        <taxon>Agaricomycetes</taxon>
        <taxon>Agaricomycetidae</taxon>
        <taxon>Agaricales</taxon>
        <taxon>Agaricineae</taxon>
        <taxon>Psathyrellaceae</taxon>
        <taxon>Candolleomyces</taxon>
    </lineage>
</organism>
<comment type="caution">
    <text evidence="1">The sequence shown here is derived from an EMBL/GenBank/DDBJ whole genome shotgun (WGS) entry which is preliminary data.</text>
</comment>
<evidence type="ECO:0008006" key="3">
    <source>
        <dbReference type="Google" id="ProtNLM"/>
    </source>
</evidence>
<dbReference type="EMBL" id="SDEE01000545">
    <property type="protein sequence ID" value="RXW15500.1"/>
    <property type="molecule type" value="Genomic_DNA"/>
</dbReference>
<gene>
    <name evidence="1" type="ORF">EST38_g10354</name>
</gene>
<protein>
    <recommendedName>
        <fullName evidence="3">Jacalin-type lectin domain-containing protein</fullName>
    </recommendedName>
</protein>
<keyword evidence="2" id="KW-1185">Reference proteome</keyword>
<proteinExistence type="predicted"/>
<dbReference type="InterPro" id="IPR036404">
    <property type="entry name" value="Jacalin-like_lectin_dom_sf"/>
</dbReference>